<dbReference type="PANTHER" id="PTHR30213">
    <property type="entry name" value="INNER MEMBRANE PROTEIN YHJD"/>
    <property type="match status" value="1"/>
</dbReference>
<feature type="transmembrane region" description="Helical" evidence="6">
    <location>
        <begin position="180"/>
        <end position="203"/>
    </location>
</feature>
<keyword evidence="3 6" id="KW-0812">Transmembrane</keyword>
<evidence type="ECO:0000256" key="4">
    <source>
        <dbReference type="ARBA" id="ARBA00022989"/>
    </source>
</evidence>
<feature type="transmembrane region" description="Helical" evidence="6">
    <location>
        <begin position="141"/>
        <end position="160"/>
    </location>
</feature>
<keyword evidence="2" id="KW-1003">Cell membrane</keyword>
<keyword evidence="8" id="KW-1185">Reference proteome</keyword>
<proteinExistence type="predicted"/>
<protein>
    <submittedName>
        <fullName evidence="7">YihY/virulence factor BrkB family protein</fullName>
    </submittedName>
</protein>
<reference evidence="7 8" key="1">
    <citation type="journal article" date="2023" name="Microbiol. Resour. Announc.">
        <title>Complete Genome Sequence of Imperialibacter roseus strain P4T.</title>
        <authorList>
            <person name="Tizabi D.R."/>
            <person name="Bachvaroff T."/>
            <person name="Hill R.T."/>
        </authorList>
    </citation>
    <scope>NUCLEOTIDE SEQUENCE [LARGE SCALE GENOMIC DNA]</scope>
    <source>
        <strain evidence="7 8">P4T</strain>
    </source>
</reference>
<keyword evidence="5 6" id="KW-0472">Membrane</keyword>
<feature type="transmembrane region" description="Helical" evidence="6">
    <location>
        <begin position="215"/>
        <end position="234"/>
    </location>
</feature>
<evidence type="ECO:0000256" key="2">
    <source>
        <dbReference type="ARBA" id="ARBA00022475"/>
    </source>
</evidence>
<comment type="subcellular location">
    <subcellularLocation>
        <location evidence="1">Cell membrane</location>
        <topology evidence="1">Multi-pass membrane protein</topology>
    </subcellularLocation>
</comment>
<evidence type="ECO:0000313" key="8">
    <source>
        <dbReference type="Proteomes" id="UP001302349"/>
    </source>
</evidence>
<organism evidence="7 8">
    <name type="scientific">Imperialibacter roseus</name>
    <dbReference type="NCBI Taxonomy" id="1324217"/>
    <lineage>
        <taxon>Bacteria</taxon>
        <taxon>Pseudomonadati</taxon>
        <taxon>Bacteroidota</taxon>
        <taxon>Cytophagia</taxon>
        <taxon>Cytophagales</taxon>
        <taxon>Flammeovirgaceae</taxon>
        <taxon>Imperialibacter</taxon>
    </lineage>
</organism>
<dbReference type="RefSeq" id="WP_317488774.1">
    <property type="nucleotide sequence ID" value="NZ_CP136051.1"/>
</dbReference>
<sequence length="303" mass="33208">MIEFFKKAWMVLKRGSLSFFQEDAFTYAASIAYYTIFSMPAVLLIAVSVGAAFYEENKVQMELTNQISALIGSTSAAEIEKMLEKVAIESSSNSLAKTLGIVALIVSSTTVFISLQLSINRVWNVKAKPKRGVVKYIINRLLSLAMVISIGFIMLVSLLLESLLVILHDFLMANLGGVSVYVVSVFSFIVSLGIVSLIFALMFKILPDAKIDWKDVWVGSLITAILFSLGKYLIGIYLGSSSITTAYGAAGSVVVVLAWVYYAAIIFLFGAKLTYSYAEIFNSKIEPKSNAVRVKTVEIETDE</sequence>
<feature type="transmembrane region" description="Helical" evidence="6">
    <location>
        <begin position="99"/>
        <end position="120"/>
    </location>
</feature>
<evidence type="ECO:0000256" key="5">
    <source>
        <dbReference type="ARBA" id="ARBA00023136"/>
    </source>
</evidence>
<dbReference type="EMBL" id="CP136051">
    <property type="protein sequence ID" value="WOK06035.1"/>
    <property type="molecule type" value="Genomic_DNA"/>
</dbReference>
<feature type="transmembrane region" description="Helical" evidence="6">
    <location>
        <begin position="31"/>
        <end position="54"/>
    </location>
</feature>
<dbReference type="Pfam" id="PF03631">
    <property type="entry name" value="Virul_fac_BrkB"/>
    <property type="match status" value="1"/>
</dbReference>
<evidence type="ECO:0000256" key="3">
    <source>
        <dbReference type="ARBA" id="ARBA00022692"/>
    </source>
</evidence>
<evidence type="ECO:0000313" key="7">
    <source>
        <dbReference type="EMBL" id="WOK06035.1"/>
    </source>
</evidence>
<feature type="transmembrane region" description="Helical" evidence="6">
    <location>
        <begin position="246"/>
        <end position="269"/>
    </location>
</feature>
<accession>A0ABZ0INV6</accession>
<name>A0ABZ0INV6_9BACT</name>
<gene>
    <name evidence="7" type="ORF">RT717_23445</name>
</gene>
<keyword evidence="4 6" id="KW-1133">Transmembrane helix</keyword>
<evidence type="ECO:0000256" key="6">
    <source>
        <dbReference type="SAM" id="Phobius"/>
    </source>
</evidence>
<evidence type="ECO:0000256" key="1">
    <source>
        <dbReference type="ARBA" id="ARBA00004651"/>
    </source>
</evidence>
<dbReference type="PANTHER" id="PTHR30213:SF1">
    <property type="entry name" value="INNER MEMBRANE PROTEIN YHJD"/>
    <property type="match status" value="1"/>
</dbReference>
<dbReference type="Proteomes" id="UP001302349">
    <property type="component" value="Chromosome"/>
</dbReference>
<dbReference type="PIRSF" id="PIRSF035875">
    <property type="entry name" value="RNase_BN"/>
    <property type="match status" value="1"/>
</dbReference>
<dbReference type="NCBIfam" id="TIGR00765">
    <property type="entry name" value="yihY_not_rbn"/>
    <property type="match status" value="1"/>
</dbReference>
<dbReference type="InterPro" id="IPR017039">
    <property type="entry name" value="Virul_fac_BrkB"/>
</dbReference>